<dbReference type="PANTHER" id="PTHR46929">
    <property type="entry name" value="EXPRESSED PROTEIN"/>
    <property type="match status" value="1"/>
</dbReference>
<dbReference type="PANTHER" id="PTHR46929:SF3">
    <property type="entry name" value="MYB_SANT-LIKE DOMAIN-CONTAINING PROTEIN"/>
    <property type="match status" value="1"/>
</dbReference>
<name>A0AAV6Y9Z8_9LAMI</name>
<keyword evidence="4" id="KW-1185">Reference proteome</keyword>
<reference evidence="3" key="1">
    <citation type="submission" date="2019-10" db="EMBL/GenBank/DDBJ databases">
        <authorList>
            <person name="Zhang R."/>
            <person name="Pan Y."/>
            <person name="Wang J."/>
            <person name="Ma R."/>
            <person name="Yu S."/>
        </authorList>
    </citation>
    <scope>NUCLEOTIDE SEQUENCE</scope>
    <source>
        <strain evidence="3">LA-IB0</strain>
        <tissue evidence="3">Leaf</tissue>
    </source>
</reference>
<feature type="domain" description="Myb/SANT-like" evidence="1">
    <location>
        <begin position="117"/>
        <end position="212"/>
    </location>
</feature>
<evidence type="ECO:0000259" key="1">
    <source>
        <dbReference type="Pfam" id="PF12776"/>
    </source>
</evidence>
<sequence length="245" mass="27887">MNKNALANLVYILKGRGLISDTIHSSVEEQVARFLYVVGHNLRNRKVKFQFRQSGETVSRQFNHVLKAIISLEDLFLKQPDGKECPAEIKNNSKCYPYFKYEDDQEDSTVNDKKNLKWSDEMDRFLVDCLMEQKLKGQKIGDVFTSTAYKAAATSVSSKFHFFCDSGLVKNRVKTLKKHLASVKDILQNGSGFGFNYSTKMIEAEAGVWDAYLEAKPAASNFRYTPIPNYENLNEFFGKDRATGS</sequence>
<dbReference type="AlphaFoldDB" id="A0AAV6Y9Z8"/>
<accession>A0AAV6Y9Z8</accession>
<comment type="caution">
    <text evidence="3">The sequence shown here is derived from an EMBL/GenBank/DDBJ whole genome shotgun (WGS) entry which is preliminary data.</text>
</comment>
<evidence type="ECO:0008006" key="5">
    <source>
        <dbReference type="Google" id="ProtNLM"/>
    </source>
</evidence>
<protein>
    <recommendedName>
        <fullName evidence="5">Myb/SANT-like domain-containing protein</fullName>
    </recommendedName>
</protein>
<dbReference type="InterPro" id="IPR024752">
    <property type="entry name" value="Myb/SANT-like_dom"/>
</dbReference>
<dbReference type="Proteomes" id="UP000826271">
    <property type="component" value="Unassembled WGS sequence"/>
</dbReference>
<feature type="domain" description="DUF8040" evidence="2">
    <location>
        <begin position="1"/>
        <end position="70"/>
    </location>
</feature>
<proteinExistence type="predicted"/>
<gene>
    <name evidence="3" type="ORF">BUALT_Bualt02G0106700</name>
</gene>
<organism evidence="3 4">
    <name type="scientific">Buddleja alternifolia</name>
    <dbReference type="NCBI Taxonomy" id="168488"/>
    <lineage>
        <taxon>Eukaryota</taxon>
        <taxon>Viridiplantae</taxon>
        <taxon>Streptophyta</taxon>
        <taxon>Embryophyta</taxon>
        <taxon>Tracheophyta</taxon>
        <taxon>Spermatophyta</taxon>
        <taxon>Magnoliopsida</taxon>
        <taxon>eudicotyledons</taxon>
        <taxon>Gunneridae</taxon>
        <taxon>Pentapetalae</taxon>
        <taxon>asterids</taxon>
        <taxon>lamiids</taxon>
        <taxon>Lamiales</taxon>
        <taxon>Scrophulariaceae</taxon>
        <taxon>Buddlejeae</taxon>
        <taxon>Buddleja</taxon>
    </lineage>
</organism>
<dbReference type="InterPro" id="IPR058353">
    <property type="entry name" value="DUF8040"/>
</dbReference>
<dbReference type="Pfam" id="PF12776">
    <property type="entry name" value="Myb_DNA-bind_3"/>
    <property type="match status" value="1"/>
</dbReference>
<evidence type="ECO:0000313" key="4">
    <source>
        <dbReference type="Proteomes" id="UP000826271"/>
    </source>
</evidence>
<dbReference type="Pfam" id="PF26138">
    <property type="entry name" value="DUF8040"/>
    <property type="match status" value="1"/>
</dbReference>
<dbReference type="EMBL" id="WHWC01000002">
    <property type="protein sequence ID" value="KAG8388255.1"/>
    <property type="molecule type" value="Genomic_DNA"/>
</dbReference>
<evidence type="ECO:0000259" key="2">
    <source>
        <dbReference type="Pfam" id="PF26138"/>
    </source>
</evidence>
<evidence type="ECO:0000313" key="3">
    <source>
        <dbReference type="EMBL" id="KAG8388255.1"/>
    </source>
</evidence>